<dbReference type="SUPFAM" id="SSF144052">
    <property type="entry name" value="Thermophilic metalloprotease-like"/>
    <property type="match status" value="1"/>
</dbReference>
<dbReference type="PANTHER" id="PTHR34448:SF1">
    <property type="entry name" value="BLL6088 PROTEIN"/>
    <property type="match status" value="1"/>
</dbReference>
<proteinExistence type="predicted"/>
<evidence type="ECO:0000313" key="3">
    <source>
        <dbReference type="EMBL" id="XDQ31292.1"/>
    </source>
</evidence>
<keyword evidence="1" id="KW-0479">Metal-binding</keyword>
<name>A0AB39PLS0_9ACTN</name>
<dbReference type="PANTHER" id="PTHR34448">
    <property type="entry name" value="AMINOPEPTIDASE"/>
    <property type="match status" value="1"/>
</dbReference>
<dbReference type="Pfam" id="PF26231">
    <property type="entry name" value="CgnE_B"/>
    <property type="match status" value="1"/>
</dbReference>
<dbReference type="InterPro" id="IPR052170">
    <property type="entry name" value="M29_Exopeptidase"/>
</dbReference>
<dbReference type="RefSeq" id="WP_369242059.1">
    <property type="nucleotide sequence ID" value="NZ_CP163435.1"/>
</dbReference>
<organism evidence="3">
    <name type="scientific">Streptomyces sp. R21</name>
    <dbReference type="NCBI Taxonomy" id="3238627"/>
    <lineage>
        <taxon>Bacteria</taxon>
        <taxon>Bacillati</taxon>
        <taxon>Actinomycetota</taxon>
        <taxon>Actinomycetes</taxon>
        <taxon>Kitasatosporales</taxon>
        <taxon>Streptomycetaceae</taxon>
        <taxon>Streptomyces</taxon>
    </lineage>
</organism>
<sequence length="385" mass="42222">MENSGSVEDVSGTHGGPDEQVWRGVSLMLDQYIHLKDHDRVLLLYARSAREPAAWVAAELDIRGIPAIIMDLEGLSAAAIKQSLSSAKFGLDQITDRLVVLCIEYDIVAPSDSIRDALEPFSGKRTEVFRTVMTGAEFFKQAVTTSPATLNNINAGLLHSLRSAEQFKVRTSSGSELDVVLDPSHYRWVSNRGLHREGAFVLLPAGEVATYPAQISGTLVADGAFNSTAYTTIDARLQEHPAVFEIENGIMVDYRCDNPSVRKLIERCLRLQNADRVGELGFGTNIGIERFISLNSHLNERFPSVHIGFGQSNQVRGLVHSCDVHVDFITSDCAIEIAGQPPLRSQDFKDLTGEHPAIEEGVFDEDLDGDCCGLFSPHNNIQCLT</sequence>
<accession>A0AB39PLS0</accession>
<reference evidence="3" key="1">
    <citation type="submission" date="2024-07" db="EMBL/GenBank/DDBJ databases">
        <authorList>
            <person name="Yu S.T."/>
        </authorList>
    </citation>
    <scope>NUCLEOTIDE SEQUENCE</scope>
    <source>
        <strain evidence="3">R21</strain>
    </source>
</reference>
<protein>
    <recommendedName>
        <fullName evidence="2">Crocagin biosynthetic protein CgnE/B domain-containing protein</fullName>
    </recommendedName>
</protein>
<gene>
    <name evidence="3" type="ORF">AB5J56_44230</name>
</gene>
<dbReference type="EMBL" id="CP163435">
    <property type="protein sequence ID" value="XDQ31292.1"/>
    <property type="molecule type" value="Genomic_DNA"/>
</dbReference>
<dbReference type="AlphaFoldDB" id="A0AB39PLS0"/>
<feature type="domain" description="Crocagin biosynthetic protein CgnE/B" evidence="2">
    <location>
        <begin position="238"/>
        <end position="337"/>
    </location>
</feature>
<evidence type="ECO:0000259" key="2">
    <source>
        <dbReference type="Pfam" id="PF26231"/>
    </source>
</evidence>
<dbReference type="InterPro" id="IPR058799">
    <property type="entry name" value="CgnE_B"/>
</dbReference>
<dbReference type="GO" id="GO:0046872">
    <property type="term" value="F:metal ion binding"/>
    <property type="evidence" value="ECO:0007669"/>
    <property type="project" value="UniProtKB-KW"/>
</dbReference>
<evidence type="ECO:0000256" key="1">
    <source>
        <dbReference type="ARBA" id="ARBA00022723"/>
    </source>
</evidence>